<comment type="caution">
    <text evidence="1">The sequence shown here is derived from an EMBL/GenBank/DDBJ whole genome shotgun (WGS) entry which is preliminary data.</text>
</comment>
<reference evidence="1 2" key="1">
    <citation type="submission" date="2007-03" db="EMBL/GenBank/DDBJ databases">
        <authorList>
            <person name="Fulton L."/>
            <person name="Clifton S."/>
            <person name="Fulton B."/>
            <person name="Xu J."/>
            <person name="Minx P."/>
            <person name="Pepin K.H."/>
            <person name="Johnson M."/>
            <person name="Thiruvilangam P."/>
            <person name="Bhonagiri V."/>
            <person name="Nash W.E."/>
            <person name="Mardis E.R."/>
            <person name="Wilson R.K."/>
        </authorList>
    </citation>
    <scope>NUCLEOTIDE SEQUENCE [LARGE SCALE GENOMIC DNA]</scope>
    <source>
        <strain evidence="2">ATCC 8483 / DSM 1896 / JCM 5824 / BCRC 10623 / CCUG 4943 / NCTC 11153</strain>
    </source>
</reference>
<dbReference type="EMBL" id="AAXF02000051">
    <property type="protein sequence ID" value="EDO10977.1"/>
    <property type="molecule type" value="Genomic_DNA"/>
</dbReference>
<gene>
    <name evidence="1" type="ORF">BACOVA_03612</name>
</gene>
<sequence length="41" mass="4569">MQVAFIKTKLAIIKTKLAFIVYNKDKRSLQQGGRKFSPSGG</sequence>
<organism evidence="1 2">
    <name type="scientific">Bacteroides ovatus (strain ATCC 8483 / DSM 1896 / JCM 5824 / BCRC 10623 / CCUG 4943 / NCTC 11153)</name>
    <dbReference type="NCBI Taxonomy" id="411476"/>
    <lineage>
        <taxon>Bacteria</taxon>
        <taxon>Pseudomonadati</taxon>
        <taxon>Bacteroidota</taxon>
        <taxon>Bacteroidia</taxon>
        <taxon>Bacteroidales</taxon>
        <taxon>Bacteroidaceae</taxon>
        <taxon>Bacteroides</taxon>
    </lineage>
</organism>
<evidence type="ECO:0000313" key="2">
    <source>
        <dbReference type="Proteomes" id="UP000005475"/>
    </source>
</evidence>
<evidence type="ECO:0000313" key="1">
    <source>
        <dbReference type="EMBL" id="EDO10977.1"/>
    </source>
</evidence>
<dbReference type="Proteomes" id="UP000005475">
    <property type="component" value="Unassembled WGS sequence"/>
</dbReference>
<proteinExistence type="predicted"/>
<name>A0AAN3A6S4_BACO1</name>
<protein>
    <submittedName>
        <fullName evidence="1">Uncharacterized protein</fullName>
    </submittedName>
</protein>
<reference evidence="2" key="2">
    <citation type="submission" date="2007-04" db="EMBL/GenBank/DDBJ databases">
        <title>Draft genome sequence of Bacteroides ovatus (ATCC 8483).</title>
        <authorList>
            <person name="Sudarsanam P."/>
            <person name="Ley R."/>
            <person name="Guruge J."/>
            <person name="Turnbaugh P.J."/>
            <person name="Mahowald M."/>
            <person name="Liep D."/>
            <person name="Gordon J."/>
        </authorList>
    </citation>
    <scope>NUCLEOTIDE SEQUENCE [LARGE SCALE GENOMIC DNA]</scope>
    <source>
        <strain evidence="2">ATCC 8483 / DSM 1896 / JCM 5824 / BCRC 10623 / CCUG 4943 / NCTC 11153</strain>
    </source>
</reference>
<dbReference type="AlphaFoldDB" id="A0AAN3A6S4"/>
<accession>A0AAN3A6S4</accession>